<dbReference type="Pfam" id="PF09982">
    <property type="entry name" value="LpxR"/>
    <property type="match status" value="1"/>
</dbReference>
<gene>
    <name evidence="2" type="ORF">GWC95_00350</name>
</gene>
<evidence type="ECO:0000313" key="3">
    <source>
        <dbReference type="Proteomes" id="UP000753802"/>
    </source>
</evidence>
<dbReference type="Gene3D" id="2.40.128.140">
    <property type="entry name" value="Outer membrane protein"/>
    <property type="match status" value="1"/>
</dbReference>
<dbReference type="Proteomes" id="UP000753802">
    <property type="component" value="Unassembled WGS sequence"/>
</dbReference>
<keyword evidence="3" id="KW-1185">Reference proteome</keyword>
<sequence>MRRFFLIPLLATLLLNTTSAQTGEQKVYSREFSFTTENDAYLFRKNDAYYTNGFFFALKTAKERKGRKMTRDWSLVQKIFTPLIRKTAGPADIDRPYCGYLSLTFSETFFATGSDDVLRYHAGIGQVGRASFGETVQNGYHDLLDYARFQGWKYQVQNAIGLDLGIMYAHTLLQDSSLVKLVPVLQANLGMNYTNANLGAYLCIGAFEQNKNSTLWGAGVQARQTDTRRKHELFFYAYPQFILQGYNSTVQGGLFSKGSGAAVLRDPERIMLQYCLGVVYSEGRWATNVSFVHQSEETVTQTKPQQYASVMVSYRFH</sequence>
<evidence type="ECO:0000313" key="2">
    <source>
        <dbReference type="EMBL" id="NCI48349.1"/>
    </source>
</evidence>
<dbReference type="EMBL" id="JAACJS010000002">
    <property type="protein sequence ID" value="NCI48349.1"/>
    <property type="molecule type" value="Genomic_DNA"/>
</dbReference>
<reference evidence="2 3" key="1">
    <citation type="submission" date="2020-01" db="EMBL/GenBank/DDBJ databases">
        <title>Genome analysis.</title>
        <authorList>
            <person name="Wu S."/>
            <person name="Wang G."/>
        </authorList>
    </citation>
    <scope>NUCLEOTIDE SEQUENCE [LARGE SCALE GENOMIC DNA]</scope>
    <source>
        <strain evidence="2 3">SYL130</strain>
    </source>
</reference>
<feature type="signal peptide" evidence="1">
    <location>
        <begin position="1"/>
        <end position="22"/>
    </location>
</feature>
<name>A0ABW9ZQ14_9BACT</name>
<feature type="chain" id="PRO_5045971107" evidence="1">
    <location>
        <begin position="23"/>
        <end position="317"/>
    </location>
</feature>
<dbReference type="InterPro" id="IPR037107">
    <property type="entry name" value="Put_OMP_sf"/>
</dbReference>
<organism evidence="2 3">
    <name type="scientific">Sediminibacterium roseum</name>
    <dbReference type="NCBI Taxonomy" id="1978412"/>
    <lineage>
        <taxon>Bacteria</taxon>
        <taxon>Pseudomonadati</taxon>
        <taxon>Bacteroidota</taxon>
        <taxon>Chitinophagia</taxon>
        <taxon>Chitinophagales</taxon>
        <taxon>Chitinophagaceae</taxon>
        <taxon>Sediminibacterium</taxon>
    </lineage>
</organism>
<evidence type="ECO:0000256" key="1">
    <source>
        <dbReference type="SAM" id="SignalP"/>
    </source>
</evidence>
<dbReference type="InterPro" id="IPR018707">
    <property type="entry name" value="LpxR"/>
</dbReference>
<dbReference type="RefSeq" id="WP_161816683.1">
    <property type="nucleotide sequence ID" value="NZ_JAACJS010000002.1"/>
</dbReference>
<keyword evidence="1" id="KW-0732">Signal</keyword>
<accession>A0ABW9ZQ14</accession>
<comment type="caution">
    <text evidence="2">The sequence shown here is derived from an EMBL/GenBank/DDBJ whole genome shotgun (WGS) entry which is preliminary data.</text>
</comment>
<protein>
    <submittedName>
        <fullName evidence="2">Lipid A deacylase LpxR family protein</fullName>
    </submittedName>
</protein>
<proteinExistence type="predicted"/>